<dbReference type="Proteomes" id="UP000054408">
    <property type="component" value="Unassembled WGS sequence"/>
</dbReference>
<evidence type="ECO:0000313" key="2">
    <source>
        <dbReference type="EMBL" id="KNC48888.1"/>
    </source>
</evidence>
<keyword evidence="3" id="KW-1185">Reference proteome</keyword>
<feature type="compositionally biased region" description="Basic and acidic residues" evidence="1">
    <location>
        <begin position="77"/>
        <end position="96"/>
    </location>
</feature>
<accession>A0A0L0DC54</accession>
<feature type="region of interest" description="Disordered" evidence="1">
    <location>
        <begin position="62"/>
        <end position="96"/>
    </location>
</feature>
<gene>
    <name evidence="2" type="ORF">AMSG_11811</name>
</gene>
<feature type="region of interest" description="Disordered" evidence="1">
    <location>
        <begin position="145"/>
        <end position="168"/>
    </location>
</feature>
<proteinExistence type="predicted"/>
<feature type="compositionally biased region" description="Low complexity" evidence="1">
    <location>
        <begin position="7"/>
        <end position="21"/>
    </location>
</feature>
<evidence type="ECO:0000256" key="1">
    <source>
        <dbReference type="SAM" id="MobiDB-lite"/>
    </source>
</evidence>
<dbReference type="AlphaFoldDB" id="A0A0L0DC54"/>
<feature type="region of interest" description="Disordered" evidence="1">
    <location>
        <begin position="1"/>
        <end position="46"/>
    </location>
</feature>
<organism evidence="2 3">
    <name type="scientific">Thecamonas trahens ATCC 50062</name>
    <dbReference type="NCBI Taxonomy" id="461836"/>
    <lineage>
        <taxon>Eukaryota</taxon>
        <taxon>Apusozoa</taxon>
        <taxon>Apusomonadida</taxon>
        <taxon>Apusomonadidae</taxon>
        <taxon>Thecamonas</taxon>
    </lineage>
</organism>
<dbReference type="EMBL" id="GL349452">
    <property type="protein sequence ID" value="KNC48888.1"/>
    <property type="molecule type" value="Genomic_DNA"/>
</dbReference>
<dbReference type="RefSeq" id="XP_013758447.1">
    <property type="nucleotide sequence ID" value="XM_013902993.1"/>
</dbReference>
<reference evidence="2 3" key="1">
    <citation type="submission" date="2010-05" db="EMBL/GenBank/DDBJ databases">
        <title>The Genome Sequence of Thecamonas trahens ATCC 50062.</title>
        <authorList>
            <consortium name="The Broad Institute Genome Sequencing Platform"/>
            <person name="Russ C."/>
            <person name="Cuomo C."/>
            <person name="Shea T."/>
            <person name="Young S.K."/>
            <person name="Zeng Q."/>
            <person name="Koehrsen M."/>
            <person name="Haas B."/>
            <person name="Borodovsky M."/>
            <person name="Guigo R."/>
            <person name="Alvarado L."/>
            <person name="Berlin A."/>
            <person name="Bochicchio J."/>
            <person name="Borenstein D."/>
            <person name="Chapman S."/>
            <person name="Chen Z."/>
            <person name="Freedman E."/>
            <person name="Gellesch M."/>
            <person name="Goldberg J."/>
            <person name="Griggs A."/>
            <person name="Gujja S."/>
            <person name="Heilman E."/>
            <person name="Heiman D."/>
            <person name="Hepburn T."/>
            <person name="Howarth C."/>
            <person name="Jen D."/>
            <person name="Larson L."/>
            <person name="Mehta T."/>
            <person name="Park D."/>
            <person name="Pearson M."/>
            <person name="Roberts A."/>
            <person name="Saif S."/>
            <person name="Shenoy N."/>
            <person name="Sisk P."/>
            <person name="Stolte C."/>
            <person name="Sykes S."/>
            <person name="Thomson T."/>
            <person name="Walk T."/>
            <person name="White J."/>
            <person name="Yandava C."/>
            <person name="Burger G."/>
            <person name="Gray M.W."/>
            <person name="Holland P.W.H."/>
            <person name="King N."/>
            <person name="Lang F.B.F."/>
            <person name="Roger A.J."/>
            <person name="Ruiz-Trillo I."/>
            <person name="Lander E."/>
            <person name="Nusbaum C."/>
        </authorList>
    </citation>
    <scope>NUCLEOTIDE SEQUENCE [LARGE SCALE GENOMIC DNA]</scope>
    <source>
        <strain evidence="2 3">ATCC 50062</strain>
    </source>
</reference>
<dbReference type="GeneID" id="25569726"/>
<protein>
    <submittedName>
        <fullName evidence="2">Uncharacterized protein</fullName>
    </submittedName>
</protein>
<feature type="compositionally biased region" description="Gly residues" evidence="1">
    <location>
        <begin position="22"/>
        <end position="36"/>
    </location>
</feature>
<name>A0A0L0DC54_THETB</name>
<sequence>MAATALGDQPSGAAGAGSPKAGQGGPGEVGGGGDGEPGSPTPGVAGVAGVAGVVGVVVSGTASDRGAASGGAPARDFASREAELVARRQRPGADAERYAPCFADSTTLFRTAAAGVLPKYDVVEGRRRRRRFFTTRARLLAEEQLDVDDEGAEPRDGSSGGPAPARRPRKVFVLGAVPKTRAKVALDRRLRRAREEERGVYEPSSWETMDCELDDDSSIRTLASRSALDARIRWEASRRIDGAHSREHSPPRVVDPLDASNKIRNALKIRRMRVYLDRLRARKAYIVDNHREEQGAVELVFAQKYGASFDDVIAEMAKSGEPVELP</sequence>
<feature type="compositionally biased region" description="Low complexity" evidence="1">
    <location>
        <begin position="37"/>
        <end position="46"/>
    </location>
</feature>
<evidence type="ECO:0000313" key="3">
    <source>
        <dbReference type="Proteomes" id="UP000054408"/>
    </source>
</evidence>